<dbReference type="EMBL" id="FNAY01000009">
    <property type="protein sequence ID" value="SDF32023.1"/>
    <property type="molecule type" value="Genomic_DNA"/>
</dbReference>
<dbReference type="GO" id="GO:0005737">
    <property type="term" value="C:cytoplasm"/>
    <property type="evidence" value="ECO:0007669"/>
    <property type="project" value="TreeGrafter"/>
</dbReference>
<reference evidence="14 15" key="1">
    <citation type="submission" date="2016-10" db="EMBL/GenBank/DDBJ databases">
        <authorList>
            <person name="de Groot N.N."/>
        </authorList>
    </citation>
    <scope>NUCLEOTIDE SEQUENCE [LARGE SCALE GENOMIC DNA]</scope>
    <source>
        <strain evidence="15">DSM 938 / 37b4</strain>
    </source>
</reference>
<dbReference type="InterPro" id="IPR050924">
    <property type="entry name" value="Peroxiredoxin_BCP/PrxQ"/>
</dbReference>
<dbReference type="PANTHER" id="PTHR42801">
    <property type="entry name" value="THIOREDOXIN-DEPENDENT PEROXIDE REDUCTASE"/>
    <property type="match status" value="1"/>
</dbReference>
<dbReference type="OrthoDB" id="9812811at2"/>
<feature type="active site" description="Cysteine sulfenic acid (-SOH) intermediate; for peroxidase activity" evidence="13">
    <location>
        <position position="48"/>
    </location>
</feature>
<dbReference type="Proteomes" id="UP000183812">
    <property type="component" value="Unassembled WGS sequence"/>
</dbReference>
<dbReference type="InterPro" id="IPR013766">
    <property type="entry name" value="Thioredoxin_domain"/>
</dbReference>
<comment type="function">
    <text evidence="1">Thiol-specific peroxidase that catalyzes the reduction of hydrogen peroxide and organic hydroperoxides to water and alcohols, respectively. Plays a role in cell protection against oxidative stress by detoxifying peroxides and as sensor of hydrogen peroxide-mediated signaling events.</text>
</comment>
<name>A0A0Q0UUU3_RHOCA</name>
<dbReference type="FunFam" id="3.40.30.10:FF:000007">
    <property type="entry name" value="Thioredoxin-dependent thiol peroxidase"/>
    <property type="match status" value="1"/>
</dbReference>
<dbReference type="GO" id="GO:0008379">
    <property type="term" value="F:thioredoxin peroxidase activity"/>
    <property type="evidence" value="ECO:0007669"/>
    <property type="project" value="TreeGrafter"/>
</dbReference>
<comment type="subunit">
    <text evidence="2">Monomer.</text>
</comment>
<dbReference type="SUPFAM" id="SSF52833">
    <property type="entry name" value="Thioredoxin-like"/>
    <property type="match status" value="1"/>
</dbReference>
<comment type="similarity">
    <text evidence="10">Belongs to the peroxiredoxin family. BCP/PrxQ subfamily.</text>
</comment>
<evidence type="ECO:0000256" key="11">
    <source>
        <dbReference type="ARBA" id="ARBA00042639"/>
    </source>
</evidence>
<sequence length="158" mass="16644">MIAIGEKAPDFTLPVTRTGAEPEELTLSALAPRKVVLYFYPKDDTPGCTTEALDFTRLGPDFDAAGAIVVGISKDSAKSHAKFCAKHALGVALVSDEAGTVCDAFGTWVEKNMYGRTSMGIQRATFLIDATGTVAQVWPKVSVKGHAEAVLAAVQALT</sequence>
<protein>
    <recommendedName>
        <fullName evidence="3">thioredoxin-dependent peroxiredoxin</fullName>
        <ecNumber evidence="3">1.11.1.24</ecNumber>
    </recommendedName>
    <alternativeName>
        <fullName evidence="9">Thioredoxin peroxidase</fullName>
    </alternativeName>
    <alternativeName>
        <fullName evidence="11">Thioredoxin-dependent peroxiredoxin Bcp</fullName>
    </alternativeName>
</protein>
<dbReference type="GO" id="GO:0045454">
    <property type="term" value="P:cell redox homeostasis"/>
    <property type="evidence" value="ECO:0007669"/>
    <property type="project" value="TreeGrafter"/>
</dbReference>
<dbReference type="AlphaFoldDB" id="A0A0Q0UUU3"/>
<dbReference type="PIRSF" id="PIRSF000239">
    <property type="entry name" value="AHPC"/>
    <property type="match status" value="1"/>
</dbReference>
<evidence type="ECO:0000256" key="3">
    <source>
        <dbReference type="ARBA" id="ARBA00013017"/>
    </source>
</evidence>
<dbReference type="EC" id="1.11.1.24" evidence="3"/>
<dbReference type="Pfam" id="PF00578">
    <property type="entry name" value="AhpC-TSA"/>
    <property type="match status" value="1"/>
</dbReference>
<evidence type="ECO:0000256" key="4">
    <source>
        <dbReference type="ARBA" id="ARBA00022559"/>
    </source>
</evidence>
<proteinExistence type="inferred from homology"/>
<dbReference type="PANTHER" id="PTHR42801:SF4">
    <property type="entry name" value="AHPC_TSA FAMILY PROTEIN"/>
    <property type="match status" value="1"/>
</dbReference>
<evidence type="ECO:0000313" key="14">
    <source>
        <dbReference type="EMBL" id="SDF32023.1"/>
    </source>
</evidence>
<dbReference type="RefSeq" id="WP_055208771.1">
    <property type="nucleotide sequence ID" value="NZ_CP061202.1"/>
</dbReference>
<keyword evidence="6" id="KW-0560">Oxidoreductase</keyword>
<organism evidence="14 15">
    <name type="scientific">Rhodobacter capsulatus</name>
    <name type="common">Rhodopseudomonas capsulata</name>
    <dbReference type="NCBI Taxonomy" id="1061"/>
    <lineage>
        <taxon>Bacteria</taxon>
        <taxon>Pseudomonadati</taxon>
        <taxon>Pseudomonadota</taxon>
        <taxon>Alphaproteobacteria</taxon>
        <taxon>Rhodobacterales</taxon>
        <taxon>Rhodobacter group</taxon>
        <taxon>Rhodobacter</taxon>
    </lineage>
</organism>
<evidence type="ECO:0000256" key="12">
    <source>
        <dbReference type="ARBA" id="ARBA00049091"/>
    </source>
</evidence>
<dbReference type="InterPro" id="IPR000866">
    <property type="entry name" value="AhpC/TSA"/>
</dbReference>
<evidence type="ECO:0000256" key="8">
    <source>
        <dbReference type="ARBA" id="ARBA00023284"/>
    </source>
</evidence>
<dbReference type="CDD" id="cd03017">
    <property type="entry name" value="PRX_BCP"/>
    <property type="match status" value="1"/>
</dbReference>
<dbReference type="InterPro" id="IPR024706">
    <property type="entry name" value="Peroxiredoxin_AhpC-typ"/>
</dbReference>
<evidence type="ECO:0000256" key="13">
    <source>
        <dbReference type="PIRSR" id="PIRSR000239-1"/>
    </source>
</evidence>
<evidence type="ECO:0000313" key="15">
    <source>
        <dbReference type="Proteomes" id="UP000183812"/>
    </source>
</evidence>
<accession>A0A0Q0UUU3</accession>
<evidence type="ECO:0000256" key="10">
    <source>
        <dbReference type="ARBA" id="ARBA00038489"/>
    </source>
</evidence>
<evidence type="ECO:0000256" key="9">
    <source>
        <dbReference type="ARBA" id="ARBA00032824"/>
    </source>
</evidence>
<gene>
    <name evidence="14" type="ORF">SAMN04244550_02053</name>
</gene>
<evidence type="ECO:0000256" key="5">
    <source>
        <dbReference type="ARBA" id="ARBA00022862"/>
    </source>
</evidence>
<evidence type="ECO:0000256" key="1">
    <source>
        <dbReference type="ARBA" id="ARBA00003330"/>
    </source>
</evidence>
<dbReference type="InterPro" id="IPR036249">
    <property type="entry name" value="Thioredoxin-like_sf"/>
</dbReference>
<evidence type="ECO:0000256" key="7">
    <source>
        <dbReference type="ARBA" id="ARBA00023157"/>
    </source>
</evidence>
<dbReference type="PROSITE" id="PS51352">
    <property type="entry name" value="THIOREDOXIN_2"/>
    <property type="match status" value="1"/>
</dbReference>
<comment type="catalytic activity">
    <reaction evidence="12">
        <text>a hydroperoxide + [thioredoxin]-dithiol = an alcohol + [thioredoxin]-disulfide + H2O</text>
        <dbReference type="Rhea" id="RHEA:62620"/>
        <dbReference type="Rhea" id="RHEA-COMP:10698"/>
        <dbReference type="Rhea" id="RHEA-COMP:10700"/>
        <dbReference type="ChEBI" id="CHEBI:15377"/>
        <dbReference type="ChEBI" id="CHEBI:29950"/>
        <dbReference type="ChEBI" id="CHEBI:30879"/>
        <dbReference type="ChEBI" id="CHEBI:35924"/>
        <dbReference type="ChEBI" id="CHEBI:50058"/>
        <dbReference type="EC" id="1.11.1.24"/>
    </reaction>
</comment>
<keyword evidence="7" id="KW-1015">Disulfide bond</keyword>
<keyword evidence="8" id="KW-0676">Redox-active center</keyword>
<keyword evidence="4" id="KW-0575">Peroxidase</keyword>
<dbReference type="Gene3D" id="3.40.30.10">
    <property type="entry name" value="Glutaredoxin"/>
    <property type="match status" value="1"/>
</dbReference>
<evidence type="ECO:0000256" key="6">
    <source>
        <dbReference type="ARBA" id="ARBA00023002"/>
    </source>
</evidence>
<keyword evidence="5" id="KW-0049">Antioxidant</keyword>
<evidence type="ECO:0000256" key="2">
    <source>
        <dbReference type="ARBA" id="ARBA00011245"/>
    </source>
</evidence>
<dbReference type="GO" id="GO:0034599">
    <property type="term" value="P:cellular response to oxidative stress"/>
    <property type="evidence" value="ECO:0007669"/>
    <property type="project" value="TreeGrafter"/>
</dbReference>